<feature type="domain" description="Polymerase nucleotidyl transferase" evidence="10">
    <location>
        <begin position="12"/>
        <end position="98"/>
    </location>
</feature>
<comment type="cofactor">
    <cofactor evidence="1">
        <name>Mg(2+)</name>
        <dbReference type="ChEBI" id="CHEBI:18420"/>
    </cofactor>
</comment>
<evidence type="ECO:0000256" key="2">
    <source>
        <dbReference type="ARBA" id="ARBA00022649"/>
    </source>
</evidence>
<evidence type="ECO:0000313" key="12">
    <source>
        <dbReference type="Proteomes" id="UP000199013"/>
    </source>
</evidence>
<dbReference type="SUPFAM" id="SSF81301">
    <property type="entry name" value="Nucleotidyltransferase"/>
    <property type="match status" value="1"/>
</dbReference>
<name>A0A1C3NWD9_9ACTN</name>
<evidence type="ECO:0000256" key="6">
    <source>
        <dbReference type="ARBA" id="ARBA00022741"/>
    </source>
</evidence>
<evidence type="ECO:0000256" key="8">
    <source>
        <dbReference type="ARBA" id="ARBA00022842"/>
    </source>
</evidence>
<dbReference type="GO" id="GO:0005524">
    <property type="term" value="F:ATP binding"/>
    <property type="evidence" value="ECO:0007669"/>
    <property type="project" value="UniProtKB-KW"/>
</dbReference>
<evidence type="ECO:0000256" key="7">
    <source>
        <dbReference type="ARBA" id="ARBA00022840"/>
    </source>
</evidence>
<protein>
    <submittedName>
        <fullName evidence="11">DNA polymerase beta domain-containing protein</fullName>
    </submittedName>
</protein>
<dbReference type="Proteomes" id="UP000199013">
    <property type="component" value="Unassembled WGS sequence"/>
</dbReference>
<keyword evidence="5" id="KW-0479">Metal-binding</keyword>
<keyword evidence="4" id="KW-0548">Nucleotidyltransferase</keyword>
<dbReference type="EMBL" id="FLUV01000768">
    <property type="protein sequence ID" value="SBW20869.1"/>
    <property type="molecule type" value="Genomic_DNA"/>
</dbReference>
<dbReference type="GO" id="GO:0046872">
    <property type="term" value="F:metal ion binding"/>
    <property type="evidence" value="ECO:0007669"/>
    <property type="project" value="UniProtKB-KW"/>
</dbReference>
<dbReference type="InterPro" id="IPR052038">
    <property type="entry name" value="Type-VII_TA_antitoxin"/>
</dbReference>
<keyword evidence="8" id="KW-0460">Magnesium</keyword>
<keyword evidence="7" id="KW-0067">ATP-binding</keyword>
<gene>
    <name evidence="11" type="ORF">FDG2_1830</name>
</gene>
<accession>A0A1C3NWD9</accession>
<dbReference type="AlphaFoldDB" id="A0A1C3NWD9"/>
<dbReference type="InterPro" id="IPR043519">
    <property type="entry name" value="NT_sf"/>
</dbReference>
<dbReference type="GO" id="GO:0016779">
    <property type="term" value="F:nucleotidyltransferase activity"/>
    <property type="evidence" value="ECO:0007669"/>
    <property type="project" value="UniProtKB-KW"/>
</dbReference>
<evidence type="ECO:0000256" key="3">
    <source>
        <dbReference type="ARBA" id="ARBA00022679"/>
    </source>
</evidence>
<proteinExistence type="inferred from homology"/>
<comment type="similarity">
    <text evidence="9">Belongs to the MntA antitoxin family.</text>
</comment>
<organism evidence="11 12">
    <name type="scientific">Candidatus Protofrankia californiensis</name>
    <dbReference type="NCBI Taxonomy" id="1839754"/>
    <lineage>
        <taxon>Bacteria</taxon>
        <taxon>Bacillati</taxon>
        <taxon>Actinomycetota</taxon>
        <taxon>Actinomycetes</taxon>
        <taxon>Frankiales</taxon>
        <taxon>Frankiaceae</taxon>
        <taxon>Protofrankia</taxon>
    </lineage>
</organism>
<evidence type="ECO:0000256" key="1">
    <source>
        <dbReference type="ARBA" id="ARBA00001946"/>
    </source>
</evidence>
<dbReference type="Pfam" id="PF01909">
    <property type="entry name" value="NTP_transf_2"/>
    <property type="match status" value="1"/>
</dbReference>
<reference evidence="12" key="1">
    <citation type="submission" date="2016-02" db="EMBL/GenBank/DDBJ databases">
        <authorList>
            <person name="Wibberg D."/>
        </authorList>
    </citation>
    <scope>NUCLEOTIDE SEQUENCE [LARGE SCALE GENOMIC DNA]</scope>
</reference>
<evidence type="ECO:0000256" key="9">
    <source>
        <dbReference type="ARBA" id="ARBA00038276"/>
    </source>
</evidence>
<sequence length="103" mass="11677">MHPVIGTRRSEIEALCRRLGIRRLDVFGSAVGASFDVDSSDVDVLVEFDDARTGFDYFGSYFDLKEGLERLLGRAVDVVSVTSIRNPYFRDQVMRTRQPLYAP</sequence>
<dbReference type="CDD" id="cd05403">
    <property type="entry name" value="NT_KNTase_like"/>
    <property type="match status" value="1"/>
</dbReference>
<keyword evidence="6" id="KW-0547">Nucleotide-binding</keyword>
<evidence type="ECO:0000313" key="11">
    <source>
        <dbReference type="EMBL" id="SBW20869.1"/>
    </source>
</evidence>
<keyword evidence="3" id="KW-0808">Transferase</keyword>
<dbReference type="Gene3D" id="3.30.460.10">
    <property type="entry name" value="Beta Polymerase, domain 2"/>
    <property type="match status" value="1"/>
</dbReference>
<evidence type="ECO:0000256" key="4">
    <source>
        <dbReference type="ARBA" id="ARBA00022695"/>
    </source>
</evidence>
<keyword evidence="2" id="KW-1277">Toxin-antitoxin system</keyword>
<keyword evidence="12" id="KW-1185">Reference proteome</keyword>
<dbReference type="PANTHER" id="PTHR33571:SF12">
    <property type="entry name" value="BSL3053 PROTEIN"/>
    <property type="match status" value="1"/>
</dbReference>
<dbReference type="InterPro" id="IPR002934">
    <property type="entry name" value="Polymerase_NTP_transf_dom"/>
</dbReference>
<dbReference type="PANTHER" id="PTHR33571">
    <property type="entry name" value="SSL8005 PROTEIN"/>
    <property type="match status" value="1"/>
</dbReference>
<evidence type="ECO:0000259" key="10">
    <source>
        <dbReference type="Pfam" id="PF01909"/>
    </source>
</evidence>
<evidence type="ECO:0000256" key="5">
    <source>
        <dbReference type="ARBA" id="ARBA00022723"/>
    </source>
</evidence>